<dbReference type="Proteomes" id="UP000070373">
    <property type="component" value="Unassembled WGS sequence"/>
</dbReference>
<protein>
    <recommendedName>
        <fullName evidence="4">ABC transporter permease</fullName>
    </recommendedName>
</protein>
<feature type="transmembrane region" description="Helical" evidence="1">
    <location>
        <begin position="25"/>
        <end position="44"/>
    </location>
</feature>
<dbReference type="EMBL" id="LHXN01000083">
    <property type="protein sequence ID" value="KXA92056.1"/>
    <property type="molecule type" value="Genomic_DNA"/>
</dbReference>
<feature type="transmembrane region" description="Helical" evidence="1">
    <location>
        <begin position="140"/>
        <end position="162"/>
    </location>
</feature>
<feature type="transmembrane region" description="Helical" evidence="1">
    <location>
        <begin position="56"/>
        <end position="78"/>
    </location>
</feature>
<keyword evidence="1" id="KW-0472">Membrane</keyword>
<dbReference type="AlphaFoldDB" id="A0A133UD03"/>
<keyword evidence="1" id="KW-1133">Transmembrane helix</keyword>
<evidence type="ECO:0000313" key="2">
    <source>
        <dbReference type="EMBL" id="KXA92056.1"/>
    </source>
</evidence>
<name>A0A133UD03_9EURY</name>
<evidence type="ECO:0000256" key="1">
    <source>
        <dbReference type="SAM" id="Phobius"/>
    </source>
</evidence>
<feature type="transmembrane region" description="Helical" evidence="1">
    <location>
        <begin position="219"/>
        <end position="241"/>
    </location>
</feature>
<reference evidence="2 3" key="1">
    <citation type="journal article" date="2016" name="Sci. Rep.">
        <title>Metabolic traits of an uncultured archaeal lineage -MSBL1- from brine pools of the Red Sea.</title>
        <authorList>
            <person name="Mwirichia R."/>
            <person name="Alam I."/>
            <person name="Rashid M."/>
            <person name="Vinu M."/>
            <person name="Ba-Alawi W."/>
            <person name="Anthony Kamau A."/>
            <person name="Kamanda Ngugi D."/>
            <person name="Goker M."/>
            <person name="Klenk H.P."/>
            <person name="Bajic V."/>
            <person name="Stingl U."/>
        </authorList>
    </citation>
    <scope>NUCLEOTIDE SEQUENCE [LARGE SCALE GENOMIC DNA]</scope>
    <source>
        <strain evidence="2">SCGC-AAA259E17</strain>
    </source>
</reference>
<feature type="transmembrane region" description="Helical" evidence="1">
    <location>
        <begin position="169"/>
        <end position="187"/>
    </location>
</feature>
<sequence>MSDFLVKFGSLVKYSIRKILLKKKVVSAFLGFMFIVAVMGYASTQSVEKLSEGTQLMNVLILSFLVPVISMIYGSTIIRDEMDDRSITHVVTSPMKKTVSYFGYYLALVVSLNLMLAIITTGGFLSFFAPLGIGRSAMDIYLSVLSLSFIATLIYSALFLMVSLLTSKSIYFGLFYAFIWEGFVGSLPGNIQKIAVSHYIKSIGSRWMEYAPMENATSIGVSVFLVVILIVILLFMGGWFFDRKEFP</sequence>
<organism evidence="2 3">
    <name type="scientific">candidate division MSBL1 archaeon SCGC-AAA259E17</name>
    <dbReference type="NCBI Taxonomy" id="1698263"/>
    <lineage>
        <taxon>Archaea</taxon>
        <taxon>Methanobacteriati</taxon>
        <taxon>Methanobacteriota</taxon>
        <taxon>candidate division MSBL1</taxon>
    </lineage>
</organism>
<evidence type="ECO:0000313" key="3">
    <source>
        <dbReference type="Proteomes" id="UP000070373"/>
    </source>
</evidence>
<gene>
    <name evidence="2" type="ORF">AKJ64_04130</name>
</gene>
<dbReference type="GO" id="GO:0005886">
    <property type="term" value="C:plasma membrane"/>
    <property type="evidence" value="ECO:0007669"/>
    <property type="project" value="UniProtKB-SubCell"/>
</dbReference>
<dbReference type="GO" id="GO:0140359">
    <property type="term" value="F:ABC-type transporter activity"/>
    <property type="evidence" value="ECO:0007669"/>
    <property type="project" value="InterPro"/>
</dbReference>
<feature type="transmembrane region" description="Helical" evidence="1">
    <location>
        <begin position="99"/>
        <end position="128"/>
    </location>
</feature>
<comment type="caution">
    <text evidence="2">The sequence shown here is derived from an EMBL/GenBank/DDBJ whole genome shotgun (WGS) entry which is preliminary data.</text>
</comment>
<keyword evidence="3" id="KW-1185">Reference proteome</keyword>
<keyword evidence="1" id="KW-0812">Transmembrane</keyword>
<accession>A0A133UD03</accession>
<proteinExistence type="predicted"/>
<evidence type="ECO:0008006" key="4">
    <source>
        <dbReference type="Google" id="ProtNLM"/>
    </source>
</evidence>